<sequence>MVFLYLILYLDFASREAKIMTSIKTILNQQYKTIQIEWLRYRNNPYDVQRAHDLRVSIRTLRGLIKFLKRQIPQVVYDSLNGDLSQSAKIFGPLRDLDVLMIQVGKFAYAHPEEKTDYQGLFEGLYHQRNEEMQTTLTDTTQEALATYLMQVKAQLDTLNFKHETDWDKSIAQEFKRRDHKLMKQYHQLDFHDYLHVHHVRKRAKTLRYSATYFSEFIPEKEGRILRKAKRVQDVCGTITDAHVIDGELRQLADQTTDQNRQKLLLRIARSQRDIYMADKKTIIKDLDKAIR</sequence>
<evidence type="ECO:0000259" key="1">
    <source>
        <dbReference type="PROSITE" id="PS51708"/>
    </source>
</evidence>
<feature type="domain" description="CHAD" evidence="1">
    <location>
        <begin position="16"/>
        <end position="292"/>
    </location>
</feature>
<dbReference type="EMBL" id="ACGP01000154">
    <property type="protein sequence ID" value="EEI24194.1"/>
    <property type="molecule type" value="Genomic_DNA"/>
</dbReference>
<dbReference type="Gene3D" id="1.40.20.10">
    <property type="entry name" value="CHAD domain"/>
    <property type="match status" value="1"/>
</dbReference>
<reference evidence="2 3" key="1">
    <citation type="submission" date="2009-01" db="EMBL/GenBank/DDBJ databases">
        <authorList>
            <person name="Qin X."/>
            <person name="Bachman B."/>
            <person name="Battles P."/>
            <person name="Bell A."/>
            <person name="Bess C."/>
            <person name="Bickham C."/>
            <person name="Chaboub L."/>
            <person name="Chen D."/>
            <person name="Coyle M."/>
            <person name="Deiros D.R."/>
            <person name="Dinh H."/>
            <person name="Forbes L."/>
            <person name="Fowler G."/>
            <person name="Francisco L."/>
            <person name="Fu Q."/>
            <person name="Gubbala S."/>
            <person name="Hale W."/>
            <person name="Han Y."/>
            <person name="Hemphill L."/>
            <person name="Highlander S.K."/>
            <person name="Hirani K."/>
            <person name="Hogues M."/>
            <person name="Jackson L."/>
            <person name="Jakkamsetti A."/>
            <person name="Javaid M."/>
            <person name="Jiang H."/>
            <person name="Korchina V."/>
            <person name="Kovar C."/>
            <person name="Lara F."/>
            <person name="Lee S."/>
            <person name="Mata R."/>
            <person name="Mathew T."/>
            <person name="Moen C."/>
            <person name="Morales K."/>
            <person name="Munidasa M."/>
            <person name="Nazareth L."/>
            <person name="Ngo R."/>
            <person name="Nguyen L."/>
            <person name="Okwuonu G."/>
            <person name="Ongeri F."/>
            <person name="Patil S."/>
            <person name="Petrosino J."/>
            <person name="Pham C."/>
            <person name="Pham P."/>
            <person name="Pu L.-L."/>
            <person name="Puazo M."/>
            <person name="Raj R."/>
            <person name="Reid J."/>
            <person name="Rouhana J."/>
            <person name="Saada N."/>
            <person name="Shang Y."/>
            <person name="Simmons D."/>
            <person name="Thornton R."/>
            <person name="Warren J."/>
            <person name="Weissenberger G."/>
            <person name="Zhang J."/>
            <person name="Zhang L."/>
            <person name="Zhou C."/>
            <person name="Zhu D."/>
            <person name="Muzny D."/>
            <person name="Worley K."/>
            <person name="Gibbs R."/>
        </authorList>
    </citation>
    <scope>NUCLEOTIDE SEQUENCE [LARGE SCALE GENOMIC DNA]</scope>
    <source>
        <strain evidence="3">ATCC 8290 / DSM 20176 / CCUG 30140 / JCM 1155 / KCTC 3500 / NBRC 15886 / NCIMB 8040 / NRRL B-1843 / 9</strain>
    </source>
</reference>
<keyword evidence="3" id="KW-1185">Reference proteome</keyword>
<dbReference type="AlphaFoldDB" id="C0XKB6"/>
<protein>
    <submittedName>
        <fullName evidence="2">CHAD domain protein</fullName>
    </submittedName>
</protein>
<dbReference type="InterPro" id="IPR038186">
    <property type="entry name" value="CHAD_dom_sf"/>
</dbReference>
<proteinExistence type="predicted"/>
<name>C0XKB6_LENH9</name>
<evidence type="ECO:0000313" key="3">
    <source>
        <dbReference type="Proteomes" id="UP000003752"/>
    </source>
</evidence>
<dbReference type="Pfam" id="PF05235">
    <property type="entry name" value="CHAD"/>
    <property type="match status" value="1"/>
</dbReference>
<dbReference type="PANTHER" id="PTHR39339">
    <property type="entry name" value="SLR1444 PROTEIN"/>
    <property type="match status" value="1"/>
</dbReference>
<dbReference type="PANTHER" id="PTHR39339:SF1">
    <property type="entry name" value="CHAD DOMAIN-CONTAINING PROTEIN"/>
    <property type="match status" value="1"/>
</dbReference>
<dbReference type="InterPro" id="IPR007899">
    <property type="entry name" value="CHAD_dom"/>
</dbReference>
<comment type="caution">
    <text evidence="2">The sequence shown here is derived from an EMBL/GenBank/DDBJ whole genome shotgun (WGS) entry which is preliminary data.</text>
</comment>
<dbReference type="PROSITE" id="PS51708">
    <property type="entry name" value="CHAD"/>
    <property type="match status" value="1"/>
</dbReference>
<dbReference type="HOGENOM" id="CLU_1080910_0_0_9"/>
<dbReference type="Proteomes" id="UP000003752">
    <property type="component" value="Unassembled WGS sequence"/>
</dbReference>
<organism evidence="2 3">
    <name type="scientific">Lentilactobacillus hilgardii (strain ATCC 8290 / DSM 20176 / CCUG 30140 / JCM 1155 / KCTC 3500 / NBRC 15886 / NCIMB 8040 / NRRL B-1843 / 9)</name>
    <dbReference type="NCBI Taxonomy" id="1423757"/>
    <lineage>
        <taxon>Bacteria</taxon>
        <taxon>Bacillati</taxon>
        <taxon>Bacillota</taxon>
        <taxon>Bacilli</taxon>
        <taxon>Lactobacillales</taxon>
        <taxon>Lactobacillaceae</taxon>
        <taxon>Lentilactobacillus</taxon>
    </lineage>
</organism>
<evidence type="ECO:0000313" key="2">
    <source>
        <dbReference type="EMBL" id="EEI24194.1"/>
    </source>
</evidence>
<dbReference type="SMART" id="SM00880">
    <property type="entry name" value="CHAD"/>
    <property type="match status" value="1"/>
</dbReference>
<gene>
    <name evidence="2" type="ORF">HMPREF0519_1677</name>
</gene>
<accession>C0XKB6</accession>